<name>A0A3P8W551_CYNSE</name>
<dbReference type="Pfam" id="PF00685">
    <property type="entry name" value="Sulfotransfer_1"/>
    <property type="match status" value="1"/>
</dbReference>
<keyword evidence="3" id="KW-0472">Membrane</keyword>
<dbReference type="InterPro" id="IPR000863">
    <property type="entry name" value="Sulfotransferase_dom"/>
</dbReference>
<comment type="similarity">
    <text evidence="1">Belongs to the sulfotransferase 1 family.</text>
</comment>
<organism evidence="5 6">
    <name type="scientific">Cynoglossus semilaevis</name>
    <name type="common">Tongue sole</name>
    <dbReference type="NCBI Taxonomy" id="244447"/>
    <lineage>
        <taxon>Eukaryota</taxon>
        <taxon>Metazoa</taxon>
        <taxon>Chordata</taxon>
        <taxon>Craniata</taxon>
        <taxon>Vertebrata</taxon>
        <taxon>Euteleostomi</taxon>
        <taxon>Actinopterygii</taxon>
        <taxon>Neopterygii</taxon>
        <taxon>Teleostei</taxon>
        <taxon>Neoteleostei</taxon>
        <taxon>Acanthomorphata</taxon>
        <taxon>Carangaria</taxon>
        <taxon>Pleuronectiformes</taxon>
        <taxon>Pleuronectoidei</taxon>
        <taxon>Cynoglossidae</taxon>
        <taxon>Cynoglossinae</taxon>
        <taxon>Cynoglossus</taxon>
    </lineage>
</organism>
<dbReference type="Gene3D" id="3.40.50.300">
    <property type="entry name" value="P-loop containing nucleotide triphosphate hydrolases"/>
    <property type="match status" value="1"/>
</dbReference>
<dbReference type="PANTHER" id="PTHR15723:SF0">
    <property type="entry name" value="CARBOHYDRATE SULFOTRANSFERASE 15"/>
    <property type="match status" value="1"/>
</dbReference>
<evidence type="ECO:0000256" key="1">
    <source>
        <dbReference type="RuleBase" id="RU361155"/>
    </source>
</evidence>
<dbReference type="GO" id="GO:0050659">
    <property type="term" value="F:N-acetylgalactosamine 4-sulfate 6-O-sulfotransferase activity"/>
    <property type="evidence" value="ECO:0007669"/>
    <property type="project" value="TreeGrafter"/>
</dbReference>
<dbReference type="InterPro" id="IPR052654">
    <property type="entry name" value="CS_Sulfotransferase"/>
</dbReference>
<feature type="region of interest" description="Disordered" evidence="2">
    <location>
        <begin position="1"/>
        <end position="31"/>
    </location>
</feature>
<dbReference type="InterPro" id="IPR027417">
    <property type="entry name" value="P-loop_NTPase"/>
</dbReference>
<dbReference type="EC" id="2.8.2.-" evidence="1"/>
<protein>
    <recommendedName>
        <fullName evidence="1">Sulfotransferase</fullName>
        <ecNumber evidence="1">2.8.2.-</ecNumber>
    </recommendedName>
</protein>
<evidence type="ECO:0000256" key="2">
    <source>
        <dbReference type="SAM" id="MobiDB-lite"/>
    </source>
</evidence>
<dbReference type="InParanoid" id="A0A3P8W551"/>
<dbReference type="PANTHER" id="PTHR15723">
    <property type="entry name" value="CARBOHYDRATE SULFOTRANSFERASE 15"/>
    <property type="match status" value="1"/>
</dbReference>
<dbReference type="Ensembl" id="ENSCSET00000022974.1">
    <property type="protein sequence ID" value="ENSCSEP00000022683.1"/>
    <property type="gene ID" value="ENSCSEG00000014452.1"/>
</dbReference>
<accession>A0A3P8W551</accession>
<keyword evidence="3" id="KW-1133">Transmembrane helix</keyword>
<reference evidence="5" key="2">
    <citation type="submission" date="2025-08" db="UniProtKB">
        <authorList>
            <consortium name="Ensembl"/>
        </authorList>
    </citation>
    <scope>IDENTIFICATION</scope>
</reference>
<reference evidence="5" key="3">
    <citation type="submission" date="2025-09" db="UniProtKB">
        <authorList>
            <consortium name="Ensembl"/>
        </authorList>
    </citation>
    <scope>IDENTIFICATION</scope>
</reference>
<keyword evidence="6" id="KW-1185">Reference proteome</keyword>
<feature type="domain" description="Sulfotransferase" evidence="4">
    <location>
        <begin position="197"/>
        <end position="447"/>
    </location>
</feature>
<sequence>MSISNPQNDSNTQREQNFPGFPGNDDKKSRPVFRLTNVPESMVVKGASVLSQRMLWNIPKFRLFRFLLFLTVSSFFIVLYVLWGYKKGLVFNPTFHIPSPASVSDRTQDAAAVVFCGNTSAEMKSLDEMISSKLEYTPRKVPKDTEFVSKFPRKYLSKIKSPCWHVPFTGTPINNQHTRNQMKLDKVPLRCLPYFYLVGQPKCGTTDLFHRLRKHPQIKYNAVKEPHWWTRIRYVNCVLNVPHLQANTSVERYLNLYRSAARYISNGLKGVTKTVIAITVDGSASTLWDNKHLWNYYYKDRGYTEPEILNVDFIHTVNPGAKILVILRDPVERLYSEYLYFRRINSAEDFHDKVKEAVHVFTSCLSQWSLRHCVYNISVLEQIHIRLHVGMYVVFLLDWMSVFSRDQIMILQLEDYSANMKETMTKVLQFLDAEPLSEEQMAHVLELKVSNPRRSADRSVGPMLPETREFLREFYQPFNRKLASVLENKAFLWNHC</sequence>
<keyword evidence="3" id="KW-0812">Transmembrane</keyword>
<feature type="transmembrane region" description="Helical" evidence="3">
    <location>
        <begin position="63"/>
        <end position="83"/>
    </location>
</feature>
<proteinExistence type="inferred from homology"/>
<dbReference type="STRING" id="244447.ENSCSEP00000022683"/>
<dbReference type="GO" id="GO:0019319">
    <property type="term" value="P:hexose biosynthetic process"/>
    <property type="evidence" value="ECO:0007669"/>
    <property type="project" value="TreeGrafter"/>
</dbReference>
<keyword evidence="1" id="KW-0808">Transferase</keyword>
<reference evidence="5 6" key="1">
    <citation type="journal article" date="2014" name="Nat. Genet.">
        <title>Whole-genome sequence of a flatfish provides insights into ZW sex chromosome evolution and adaptation to a benthic lifestyle.</title>
        <authorList>
            <person name="Chen S."/>
            <person name="Zhang G."/>
            <person name="Shao C."/>
            <person name="Huang Q."/>
            <person name="Liu G."/>
            <person name="Zhang P."/>
            <person name="Song W."/>
            <person name="An N."/>
            <person name="Chalopin D."/>
            <person name="Volff J.N."/>
            <person name="Hong Y."/>
            <person name="Li Q."/>
            <person name="Sha Z."/>
            <person name="Zhou H."/>
            <person name="Xie M."/>
            <person name="Yu Q."/>
            <person name="Liu Y."/>
            <person name="Xiang H."/>
            <person name="Wang N."/>
            <person name="Wu K."/>
            <person name="Yang C."/>
            <person name="Zhou Q."/>
            <person name="Liao X."/>
            <person name="Yang L."/>
            <person name="Hu Q."/>
            <person name="Zhang J."/>
            <person name="Meng L."/>
            <person name="Jin L."/>
            <person name="Tian Y."/>
            <person name="Lian J."/>
            <person name="Yang J."/>
            <person name="Miao G."/>
            <person name="Liu S."/>
            <person name="Liang Z."/>
            <person name="Yan F."/>
            <person name="Li Y."/>
            <person name="Sun B."/>
            <person name="Zhang H."/>
            <person name="Zhang J."/>
            <person name="Zhu Y."/>
            <person name="Du M."/>
            <person name="Zhao Y."/>
            <person name="Schartl M."/>
            <person name="Tang Q."/>
            <person name="Wang J."/>
        </authorList>
    </citation>
    <scope>NUCLEOTIDE SEQUENCE</scope>
</reference>
<evidence type="ECO:0000313" key="5">
    <source>
        <dbReference type="Ensembl" id="ENSCSEP00000022683.1"/>
    </source>
</evidence>
<dbReference type="SUPFAM" id="SSF52540">
    <property type="entry name" value="P-loop containing nucleoside triphosphate hydrolases"/>
    <property type="match status" value="1"/>
</dbReference>
<dbReference type="Proteomes" id="UP000265120">
    <property type="component" value="Chromosome 11"/>
</dbReference>
<evidence type="ECO:0000259" key="4">
    <source>
        <dbReference type="Pfam" id="PF00685"/>
    </source>
</evidence>
<dbReference type="AlphaFoldDB" id="A0A3P8W551"/>
<dbReference type="OMA" id="CYDSEND"/>
<dbReference type="GeneTree" id="ENSGT00390000004719"/>
<evidence type="ECO:0000313" key="6">
    <source>
        <dbReference type="Proteomes" id="UP000265120"/>
    </source>
</evidence>
<feature type="compositionally biased region" description="Polar residues" evidence="2">
    <location>
        <begin position="1"/>
        <end position="16"/>
    </location>
</feature>
<evidence type="ECO:0000256" key="3">
    <source>
        <dbReference type="SAM" id="Phobius"/>
    </source>
</evidence>